<keyword evidence="6" id="KW-0663">Pyridoxal phosphate</keyword>
<accession>A0ABS1U155</accession>
<dbReference type="SUPFAM" id="SSF53383">
    <property type="entry name" value="PLP-dependent transferases"/>
    <property type="match status" value="1"/>
</dbReference>
<dbReference type="InterPro" id="IPR015421">
    <property type="entry name" value="PyrdxlP-dep_Trfase_major"/>
</dbReference>
<organism evidence="11 12">
    <name type="scientific">Belnapia arida</name>
    <dbReference type="NCBI Taxonomy" id="2804533"/>
    <lineage>
        <taxon>Bacteria</taxon>
        <taxon>Pseudomonadati</taxon>
        <taxon>Pseudomonadota</taxon>
        <taxon>Alphaproteobacteria</taxon>
        <taxon>Acetobacterales</taxon>
        <taxon>Roseomonadaceae</taxon>
        <taxon>Belnapia</taxon>
    </lineage>
</organism>
<dbReference type="EMBL" id="JAETWB010000002">
    <property type="protein sequence ID" value="MBL6078255.1"/>
    <property type="molecule type" value="Genomic_DNA"/>
</dbReference>
<keyword evidence="7 11" id="KW-0456">Lyase</keyword>
<dbReference type="InterPro" id="IPR015424">
    <property type="entry name" value="PyrdxlP-dep_Trfase"/>
</dbReference>
<gene>
    <name evidence="11" type="ORF">JMJ56_09585</name>
</gene>
<dbReference type="EC" id="4.1.1.81" evidence="4"/>
<dbReference type="PANTHER" id="PTHR42885:SF1">
    <property type="entry name" value="THREONINE-PHOSPHATE DECARBOXYLASE"/>
    <property type="match status" value="1"/>
</dbReference>
<evidence type="ECO:0000256" key="4">
    <source>
        <dbReference type="ARBA" id="ARBA00012285"/>
    </source>
</evidence>
<dbReference type="InterPro" id="IPR004839">
    <property type="entry name" value="Aminotransferase_I/II_large"/>
</dbReference>
<comment type="pathway">
    <text evidence="3">Cofactor biosynthesis; adenosylcobalamin biosynthesis.</text>
</comment>
<evidence type="ECO:0000256" key="2">
    <source>
        <dbReference type="ARBA" id="ARBA00003444"/>
    </source>
</evidence>
<evidence type="ECO:0000313" key="12">
    <source>
        <dbReference type="Proteomes" id="UP000660885"/>
    </source>
</evidence>
<evidence type="ECO:0000313" key="11">
    <source>
        <dbReference type="EMBL" id="MBL6078255.1"/>
    </source>
</evidence>
<proteinExistence type="predicted"/>
<comment type="function">
    <text evidence="2">Decarboxylates L-threonine-O-3-phosphate to yield (R)-1-amino-2-propanol O-2-phosphate, the precursor for the linkage between the nucleotide loop and the corrin ring in cobalamin.</text>
</comment>
<sequence length="332" mass="33924">MDGIPGMAHGGDLEAARRLFPQAPTPFLDLSTGINPHGYPMPPLGAEVFARLPEPAALARLEALAAERYGAPSAAHVVAAPGTQLLLPLVAGLMPPGGARILGPTYAEHRRAAELAGHAVGEVGAVEGLEGAGLAVLVNPNNPDGRLAERRVLLGLRAGLLVVDEAFMEVMPSGASLGGEVGRGGVVVLRSFGKFHGLAGVRLGFALAEPRIAERLRASLGPWAVSGPAIAAGMAALGDLAWAEAMRARLAAEAARLDALLGRHGLAVVGGTALFRLVRGAEGAFEGLGRQGVLVRRFEGRPGLLRFGLPGDEAGWERLGRALDGCGAARGG</sequence>
<dbReference type="InterPro" id="IPR005860">
    <property type="entry name" value="CobD"/>
</dbReference>
<protein>
    <recommendedName>
        <fullName evidence="4">threonine-phosphate decarboxylase</fullName>
        <ecNumber evidence="4">4.1.1.81</ecNumber>
    </recommendedName>
    <alternativeName>
        <fullName evidence="8">L-threonine-O-3-phosphate decarboxylase</fullName>
    </alternativeName>
</protein>
<keyword evidence="5" id="KW-0169">Cobalamin biosynthesis</keyword>
<dbReference type="Proteomes" id="UP000660885">
    <property type="component" value="Unassembled WGS sequence"/>
</dbReference>
<evidence type="ECO:0000256" key="3">
    <source>
        <dbReference type="ARBA" id="ARBA00004953"/>
    </source>
</evidence>
<feature type="domain" description="Aminotransferase class I/classII large" evidence="10">
    <location>
        <begin position="50"/>
        <end position="315"/>
    </location>
</feature>
<evidence type="ECO:0000256" key="1">
    <source>
        <dbReference type="ARBA" id="ARBA00001933"/>
    </source>
</evidence>
<dbReference type="RefSeq" id="WP_202831385.1">
    <property type="nucleotide sequence ID" value="NZ_JAETWB010000002.1"/>
</dbReference>
<evidence type="ECO:0000256" key="9">
    <source>
        <dbReference type="ARBA" id="ARBA00048531"/>
    </source>
</evidence>
<dbReference type="PANTHER" id="PTHR42885">
    <property type="entry name" value="HISTIDINOL-PHOSPHATE AMINOTRANSFERASE-RELATED"/>
    <property type="match status" value="1"/>
</dbReference>
<comment type="caution">
    <text evidence="11">The sequence shown here is derived from an EMBL/GenBank/DDBJ whole genome shotgun (WGS) entry which is preliminary data.</text>
</comment>
<dbReference type="Gene3D" id="3.40.640.10">
    <property type="entry name" value="Type I PLP-dependent aspartate aminotransferase-like (Major domain)"/>
    <property type="match status" value="1"/>
</dbReference>
<dbReference type="InterPro" id="IPR015422">
    <property type="entry name" value="PyrdxlP-dep_Trfase_small"/>
</dbReference>
<evidence type="ECO:0000256" key="6">
    <source>
        <dbReference type="ARBA" id="ARBA00022898"/>
    </source>
</evidence>
<name>A0ABS1U155_9PROT</name>
<evidence type="ECO:0000259" key="10">
    <source>
        <dbReference type="Pfam" id="PF00155"/>
    </source>
</evidence>
<dbReference type="NCBIfam" id="TIGR01140">
    <property type="entry name" value="L_thr_O3P_dcar"/>
    <property type="match status" value="1"/>
</dbReference>
<dbReference type="Pfam" id="PF00155">
    <property type="entry name" value="Aminotran_1_2"/>
    <property type="match status" value="1"/>
</dbReference>
<reference evidence="11 12" key="1">
    <citation type="submission" date="2021-01" db="EMBL/GenBank/DDBJ databases">
        <title>Belnapia mucosa sp. nov. and Belnapia arida sp. nov., isolated from the Tabernas Desert (Almeria, Spain).</title>
        <authorList>
            <person name="Molina-Menor E."/>
            <person name="Vidal-Verdu A."/>
            <person name="Calonge A."/>
            <person name="Satari L."/>
            <person name="Pereto J."/>
            <person name="Porcar M."/>
        </authorList>
    </citation>
    <scope>NUCLEOTIDE SEQUENCE [LARGE SCALE GENOMIC DNA]</scope>
    <source>
        <strain evidence="11 12">T18</strain>
    </source>
</reference>
<evidence type="ECO:0000256" key="8">
    <source>
        <dbReference type="ARBA" id="ARBA00029996"/>
    </source>
</evidence>
<dbReference type="GO" id="GO:0048472">
    <property type="term" value="F:threonine-phosphate decarboxylase activity"/>
    <property type="evidence" value="ECO:0007669"/>
    <property type="project" value="UniProtKB-EC"/>
</dbReference>
<evidence type="ECO:0000256" key="5">
    <source>
        <dbReference type="ARBA" id="ARBA00022573"/>
    </source>
</evidence>
<evidence type="ECO:0000256" key="7">
    <source>
        <dbReference type="ARBA" id="ARBA00023239"/>
    </source>
</evidence>
<comment type="cofactor">
    <cofactor evidence="1">
        <name>pyridoxal 5'-phosphate</name>
        <dbReference type="ChEBI" id="CHEBI:597326"/>
    </cofactor>
</comment>
<keyword evidence="12" id="KW-1185">Reference proteome</keyword>
<comment type="catalytic activity">
    <reaction evidence="9">
        <text>O-phospho-L-threonine + H(+) = (R)-1-aminopropan-2-yl phosphate + CO2</text>
        <dbReference type="Rhea" id="RHEA:11492"/>
        <dbReference type="ChEBI" id="CHEBI:15378"/>
        <dbReference type="ChEBI" id="CHEBI:16526"/>
        <dbReference type="ChEBI" id="CHEBI:58563"/>
        <dbReference type="ChEBI" id="CHEBI:58675"/>
        <dbReference type="EC" id="4.1.1.81"/>
    </reaction>
</comment>
<dbReference type="Gene3D" id="3.90.1150.10">
    <property type="entry name" value="Aspartate Aminotransferase, domain 1"/>
    <property type="match status" value="1"/>
</dbReference>